<dbReference type="NCBIfam" id="TIGR01727">
    <property type="entry name" value="oligo_HPY"/>
    <property type="match status" value="1"/>
</dbReference>
<dbReference type="Proteomes" id="UP000076825">
    <property type="component" value="Chromosome 1"/>
</dbReference>
<name>A0A157RR44_9BORD</name>
<gene>
    <name evidence="7" type="primary">gsiA_15</name>
    <name evidence="7" type="ORF">SAMEA3906487_02765</name>
</gene>
<dbReference type="Gene3D" id="3.40.50.300">
    <property type="entry name" value="P-loop containing nucleotide triphosphate hydrolases"/>
    <property type="match status" value="1"/>
</dbReference>
<evidence type="ECO:0000313" key="8">
    <source>
        <dbReference type="Proteomes" id="UP000076825"/>
    </source>
</evidence>
<keyword evidence="2" id="KW-0813">Transport</keyword>
<protein>
    <submittedName>
        <fullName evidence="7">ABC transporter ATP-binding protein</fullName>
        <ecNumber evidence="7">3.6.3.-</ecNumber>
    </submittedName>
</protein>
<dbReference type="PATRIC" id="fig|123899.6.peg.2755"/>
<dbReference type="GO" id="GO:0005524">
    <property type="term" value="F:ATP binding"/>
    <property type="evidence" value="ECO:0007669"/>
    <property type="project" value="UniProtKB-KW"/>
</dbReference>
<proteinExistence type="inferred from homology"/>
<dbReference type="PANTHER" id="PTHR43776">
    <property type="entry name" value="TRANSPORT ATP-BINDING PROTEIN"/>
    <property type="match status" value="1"/>
</dbReference>
<reference evidence="7 8" key="1">
    <citation type="submission" date="2016-04" db="EMBL/GenBank/DDBJ databases">
        <authorList>
            <consortium name="Pathogen Informatics"/>
        </authorList>
    </citation>
    <scope>NUCLEOTIDE SEQUENCE [LARGE SCALE GENOMIC DNA]</scope>
    <source>
        <strain evidence="7 8">H044680328</strain>
    </source>
</reference>
<feature type="domain" description="ABC transporter" evidence="6">
    <location>
        <begin position="17"/>
        <end position="257"/>
    </location>
</feature>
<keyword evidence="3" id="KW-1003">Cell membrane</keyword>
<dbReference type="InterPro" id="IPR027417">
    <property type="entry name" value="P-loop_NTPase"/>
</dbReference>
<dbReference type="GO" id="GO:0016887">
    <property type="term" value="F:ATP hydrolysis activity"/>
    <property type="evidence" value="ECO:0007669"/>
    <property type="project" value="InterPro"/>
</dbReference>
<dbReference type="InterPro" id="IPR050319">
    <property type="entry name" value="ABC_transp_ATP-bind"/>
</dbReference>
<dbReference type="FunFam" id="3.40.50.300:FF:000016">
    <property type="entry name" value="Oligopeptide ABC transporter ATP-binding component"/>
    <property type="match status" value="1"/>
</dbReference>
<dbReference type="InterPro" id="IPR003439">
    <property type="entry name" value="ABC_transporter-like_ATP-bd"/>
</dbReference>
<keyword evidence="5 7" id="KW-0067">ATP-binding</keyword>
<dbReference type="AlphaFoldDB" id="A0A157RR44"/>
<dbReference type="PROSITE" id="PS50893">
    <property type="entry name" value="ABC_TRANSPORTER_2"/>
    <property type="match status" value="1"/>
</dbReference>
<dbReference type="NCBIfam" id="NF008453">
    <property type="entry name" value="PRK11308.1"/>
    <property type="match status" value="1"/>
</dbReference>
<organism evidence="7 8">
    <name type="scientific">Bordetella trematum</name>
    <dbReference type="NCBI Taxonomy" id="123899"/>
    <lineage>
        <taxon>Bacteria</taxon>
        <taxon>Pseudomonadati</taxon>
        <taxon>Pseudomonadota</taxon>
        <taxon>Betaproteobacteria</taxon>
        <taxon>Burkholderiales</taxon>
        <taxon>Alcaligenaceae</taxon>
        <taxon>Bordetella</taxon>
    </lineage>
</organism>
<evidence type="ECO:0000259" key="6">
    <source>
        <dbReference type="PROSITE" id="PS50893"/>
    </source>
</evidence>
<dbReference type="SUPFAM" id="SSF52540">
    <property type="entry name" value="P-loop containing nucleoside triphosphate hydrolases"/>
    <property type="match status" value="1"/>
</dbReference>
<dbReference type="InterPro" id="IPR013563">
    <property type="entry name" value="Oligopep_ABC_C"/>
</dbReference>
<dbReference type="CDD" id="cd03257">
    <property type="entry name" value="ABC_NikE_OppD_transporters"/>
    <property type="match status" value="1"/>
</dbReference>
<dbReference type="Pfam" id="PF08352">
    <property type="entry name" value="oligo_HPY"/>
    <property type="match status" value="1"/>
</dbReference>
<dbReference type="Pfam" id="PF00005">
    <property type="entry name" value="ABC_tran"/>
    <property type="match status" value="1"/>
</dbReference>
<dbReference type="RefSeq" id="WP_063492084.1">
    <property type="nucleotide sequence ID" value="NZ_CP016340.1"/>
</dbReference>
<evidence type="ECO:0000256" key="5">
    <source>
        <dbReference type="ARBA" id="ARBA00022840"/>
    </source>
</evidence>
<keyword evidence="7" id="KW-0378">Hydrolase</keyword>
<dbReference type="eggNOG" id="COG4608">
    <property type="taxonomic scope" value="Bacteria"/>
</dbReference>
<dbReference type="GeneID" id="56589980"/>
<accession>A0A157RR44</accession>
<dbReference type="GO" id="GO:0055085">
    <property type="term" value="P:transmembrane transport"/>
    <property type="evidence" value="ECO:0007669"/>
    <property type="project" value="UniProtKB-ARBA"/>
</dbReference>
<dbReference type="OrthoDB" id="9802772at2"/>
<keyword evidence="3" id="KW-0472">Membrane</keyword>
<dbReference type="GO" id="GO:0015833">
    <property type="term" value="P:peptide transport"/>
    <property type="evidence" value="ECO:0007669"/>
    <property type="project" value="InterPro"/>
</dbReference>
<evidence type="ECO:0000256" key="4">
    <source>
        <dbReference type="ARBA" id="ARBA00022741"/>
    </source>
</evidence>
<dbReference type="EC" id="3.6.3.-" evidence="7"/>
<dbReference type="SMART" id="SM00382">
    <property type="entry name" value="AAA"/>
    <property type="match status" value="1"/>
</dbReference>
<keyword evidence="8" id="KW-1185">Reference proteome</keyword>
<dbReference type="InterPro" id="IPR003593">
    <property type="entry name" value="AAA+_ATPase"/>
</dbReference>
<evidence type="ECO:0000256" key="2">
    <source>
        <dbReference type="ARBA" id="ARBA00022448"/>
    </source>
</evidence>
<sequence>MKQPLLELKGVSKHYPVYDGQIFRKQVAAVQAVDHIDLTLMRGETLAIVGETGCGKSTTARLAMRLIEPTAGEIFFDGQDITRATRAQMNPLRRRMQIVFQDPYASLNPRMTIGEILAEPLRVHQVGDAASQARKVDELLRLVDLAPYHAQRYPHQFSGGQRQRVGIARALALSPELIVCDEPVSALDVSIQAQIVNLLKDLQRRFDFSYLFISHGLAVVRHIADRVAVMYLGQLVEIGSKEDIYANPRHPYTQALLAAAPDPNPAARHDKPPVLGDIPSVLHPPSGCRFHTRCPMAQERCKAEKPLLQSYEEGHAVACHFVQEVPMYRAHYHAQQPSAGLAARQALYAARRQAA</sequence>
<evidence type="ECO:0000256" key="1">
    <source>
        <dbReference type="ARBA" id="ARBA00005417"/>
    </source>
</evidence>
<dbReference type="KEGG" id="btrm:SAMEA390648702765"/>
<dbReference type="PANTHER" id="PTHR43776:SF7">
    <property type="entry name" value="D,D-DIPEPTIDE TRANSPORT ATP-BINDING PROTEIN DDPF-RELATED"/>
    <property type="match status" value="1"/>
</dbReference>
<evidence type="ECO:0000313" key="7">
    <source>
        <dbReference type="EMBL" id="SAI71414.1"/>
    </source>
</evidence>
<dbReference type="InterPro" id="IPR017871">
    <property type="entry name" value="ABC_transporter-like_CS"/>
</dbReference>
<keyword evidence="4" id="KW-0547">Nucleotide-binding</keyword>
<dbReference type="STRING" id="123899.SAMEA3906487_02765"/>
<comment type="similarity">
    <text evidence="1">Belongs to the ABC transporter superfamily.</text>
</comment>
<dbReference type="EMBL" id="LT546645">
    <property type="protein sequence ID" value="SAI71414.1"/>
    <property type="molecule type" value="Genomic_DNA"/>
</dbReference>
<evidence type="ECO:0000256" key="3">
    <source>
        <dbReference type="ARBA" id="ARBA00022475"/>
    </source>
</evidence>
<dbReference type="PROSITE" id="PS00211">
    <property type="entry name" value="ABC_TRANSPORTER_1"/>
    <property type="match status" value="1"/>
</dbReference>